<gene>
    <name evidence="2" type="ORF">ICC18_18450</name>
</gene>
<organism evidence="2 3">
    <name type="scientific">Paenibacillus sedimenti</name>
    <dbReference type="NCBI Taxonomy" id="2770274"/>
    <lineage>
        <taxon>Bacteria</taxon>
        <taxon>Bacillati</taxon>
        <taxon>Bacillota</taxon>
        <taxon>Bacilli</taxon>
        <taxon>Bacillales</taxon>
        <taxon>Paenibacillaceae</taxon>
        <taxon>Paenibacillus</taxon>
    </lineage>
</organism>
<evidence type="ECO:0000313" key="3">
    <source>
        <dbReference type="Proteomes" id="UP000650466"/>
    </source>
</evidence>
<evidence type="ECO:0000259" key="1">
    <source>
        <dbReference type="PROSITE" id="PS51186"/>
    </source>
</evidence>
<dbReference type="InterPro" id="IPR016181">
    <property type="entry name" value="Acyl_CoA_acyltransferase"/>
</dbReference>
<comment type="caution">
    <text evidence="2">The sequence shown here is derived from an EMBL/GenBank/DDBJ whole genome shotgun (WGS) entry which is preliminary data.</text>
</comment>
<protein>
    <submittedName>
        <fullName evidence="2">GNAT family N-acetyltransferase</fullName>
    </submittedName>
</protein>
<dbReference type="Proteomes" id="UP000650466">
    <property type="component" value="Unassembled WGS sequence"/>
</dbReference>
<keyword evidence="3" id="KW-1185">Reference proteome</keyword>
<sequence length="145" mass="16645">MDYVIRQATPQDTNQISLFLSRRTGKAISPLHIENRLHFMRSTSSEWLFVYEEQNEILGTLAFRIRQSSDAHLKISEASLISSDETQQHQIAGSKLREYAEQLANQHECTGLWWVAGLESKNGTHSLSQSPGFQESGYRFVKRFL</sequence>
<dbReference type="InterPro" id="IPR000182">
    <property type="entry name" value="GNAT_dom"/>
</dbReference>
<dbReference type="Gene3D" id="3.40.630.30">
    <property type="match status" value="1"/>
</dbReference>
<reference evidence="2" key="1">
    <citation type="submission" date="2020-09" db="EMBL/GenBank/DDBJ databases">
        <title>Draft Genome Sequence of Paenibacillus sp. WST5.</title>
        <authorList>
            <person name="Bao Z."/>
        </authorList>
    </citation>
    <scope>NUCLEOTIDE SEQUENCE</scope>
    <source>
        <strain evidence="2">WST5</strain>
    </source>
</reference>
<proteinExistence type="predicted"/>
<dbReference type="RefSeq" id="WP_188175890.1">
    <property type="nucleotide sequence ID" value="NZ_JACVVD010000006.1"/>
</dbReference>
<feature type="domain" description="N-acetyltransferase" evidence="1">
    <location>
        <begin position="3"/>
        <end position="145"/>
    </location>
</feature>
<dbReference type="SUPFAM" id="SSF55729">
    <property type="entry name" value="Acyl-CoA N-acyltransferases (Nat)"/>
    <property type="match status" value="1"/>
</dbReference>
<evidence type="ECO:0000313" key="2">
    <source>
        <dbReference type="EMBL" id="MBD0382102.1"/>
    </source>
</evidence>
<dbReference type="EMBL" id="JACVVD010000006">
    <property type="protein sequence ID" value="MBD0382102.1"/>
    <property type="molecule type" value="Genomic_DNA"/>
</dbReference>
<dbReference type="GO" id="GO:0016747">
    <property type="term" value="F:acyltransferase activity, transferring groups other than amino-acyl groups"/>
    <property type="evidence" value="ECO:0007669"/>
    <property type="project" value="InterPro"/>
</dbReference>
<dbReference type="PROSITE" id="PS51186">
    <property type="entry name" value="GNAT"/>
    <property type="match status" value="1"/>
</dbReference>
<accession>A0A926KRD2</accession>
<name>A0A926KRD2_9BACL</name>
<dbReference type="AlphaFoldDB" id="A0A926KRD2"/>